<protein>
    <submittedName>
        <fullName evidence="1">Protein tonB</fullName>
    </submittedName>
</protein>
<dbReference type="RefSeq" id="WP_386758401.1">
    <property type="nucleotide sequence ID" value="NZ_JBHRXK010000002.1"/>
</dbReference>
<evidence type="ECO:0000313" key="2">
    <source>
        <dbReference type="Proteomes" id="UP001595740"/>
    </source>
</evidence>
<dbReference type="EMBL" id="JBHRXK010000002">
    <property type="protein sequence ID" value="MFC3550656.1"/>
    <property type="molecule type" value="Genomic_DNA"/>
</dbReference>
<dbReference type="SUPFAM" id="SSF74653">
    <property type="entry name" value="TolA/TonB C-terminal domain"/>
    <property type="match status" value="1"/>
</dbReference>
<organism evidence="1 2">
    <name type="scientific">Lysobacter cavernae</name>
    <dbReference type="NCBI Taxonomy" id="1685901"/>
    <lineage>
        <taxon>Bacteria</taxon>
        <taxon>Pseudomonadati</taxon>
        <taxon>Pseudomonadota</taxon>
        <taxon>Gammaproteobacteria</taxon>
        <taxon>Lysobacterales</taxon>
        <taxon>Lysobacteraceae</taxon>
        <taxon>Lysobacter</taxon>
    </lineage>
</organism>
<keyword evidence="2" id="KW-1185">Reference proteome</keyword>
<accession>A0ABV7RM10</accession>
<dbReference type="Proteomes" id="UP001595740">
    <property type="component" value="Unassembled WGS sequence"/>
</dbReference>
<proteinExistence type="predicted"/>
<evidence type="ECO:0000313" key="1">
    <source>
        <dbReference type="EMBL" id="MFC3550656.1"/>
    </source>
</evidence>
<reference evidence="2" key="1">
    <citation type="journal article" date="2019" name="Int. J. Syst. Evol. Microbiol.">
        <title>The Global Catalogue of Microorganisms (GCM) 10K type strain sequencing project: providing services to taxonomists for standard genome sequencing and annotation.</title>
        <authorList>
            <consortium name="The Broad Institute Genomics Platform"/>
            <consortium name="The Broad Institute Genome Sequencing Center for Infectious Disease"/>
            <person name="Wu L."/>
            <person name="Ma J."/>
        </authorList>
    </citation>
    <scope>NUCLEOTIDE SEQUENCE [LARGE SCALE GENOMIC DNA]</scope>
    <source>
        <strain evidence="2">KCTC 42875</strain>
    </source>
</reference>
<gene>
    <name evidence="1" type="ORF">ACFOLC_06455</name>
</gene>
<sequence length="283" mass="30495">MRKLGGWALGLLLVTGLAWGEGGKPGDVRKQIESSLLVKGAIDINADGSVAAHTLERESELPVGIVAMIGKAVPQWRFEPIKLKEGTQRARANMSIRIVARKLDDGNFAVDIRGAQFGQEQPDTQTVRSKDRLTPPRYPEKAAYAGVGGSVYLVLKVGRDGQVIDAVAEQVNLRVVTNGYAMTRWRDMLAKSAMAAAMKWTFTPPTEGEEVAAPYWSVRVPVDFIAPGQAEPKDYAWTTYVPGPRQLIPWRTEISGAGADALVAGGVYPLDSGLQLKTPLGGS</sequence>
<comment type="caution">
    <text evidence="1">The sequence shown here is derived from an EMBL/GenBank/DDBJ whole genome shotgun (WGS) entry which is preliminary data.</text>
</comment>
<dbReference type="Gene3D" id="3.30.1150.10">
    <property type="match status" value="1"/>
</dbReference>
<name>A0ABV7RM10_9GAMM</name>